<sequence length="96" mass="10656">MQMPFFDTKTGYCTSFATAMAILGRCRKIPTRYVEGFATDRTCDTENSEILLAGSSAHAWTEAYLEPIGWVPPEIHWAQRKTVESAIPGGRNASEI</sequence>
<dbReference type="EMBL" id="CP015405">
    <property type="protein sequence ID" value="ANU77015.1"/>
    <property type="molecule type" value="Genomic_DNA"/>
</dbReference>
<dbReference type="InterPro" id="IPR002931">
    <property type="entry name" value="Transglutaminase-like"/>
</dbReference>
<dbReference type="STRING" id="1796616.A4V09_15375"/>
<organism evidence="2 3">
    <name type="scientific">Blautia pseudococcoides</name>
    <dbReference type="NCBI Taxonomy" id="1796616"/>
    <lineage>
        <taxon>Bacteria</taxon>
        <taxon>Bacillati</taxon>
        <taxon>Bacillota</taxon>
        <taxon>Clostridia</taxon>
        <taxon>Lachnospirales</taxon>
        <taxon>Lachnospiraceae</taxon>
        <taxon>Blautia</taxon>
    </lineage>
</organism>
<dbReference type="SUPFAM" id="SSF54001">
    <property type="entry name" value="Cysteine proteinases"/>
    <property type="match status" value="1"/>
</dbReference>
<evidence type="ECO:0000259" key="1">
    <source>
        <dbReference type="SMART" id="SM00460"/>
    </source>
</evidence>
<evidence type="ECO:0000313" key="3">
    <source>
        <dbReference type="Proteomes" id="UP000092574"/>
    </source>
</evidence>
<proteinExistence type="predicted"/>
<dbReference type="PANTHER" id="PTHR42736">
    <property type="entry name" value="PROTEIN-GLUTAMINE GAMMA-GLUTAMYLTRANSFERASE"/>
    <property type="match status" value="1"/>
</dbReference>
<dbReference type="Proteomes" id="UP000092574">
    <property type="component" value="Chromosome"/>
</dbReference>
<dbReference type="Gene3D" id="3.10.620.30">
    <property type="match status" value="1"/>
</dbReference>
<dbReference type="PANTHER" id="PTHR42736:SF1">
    <property type="entry name" value="PROTEIN-GLUTAMINE GAMMA-GLUTAMYLTRANSFERASE"/>
    <property type="match status" value="1"/>
</dbReference>
<gene>
    <name evidence="2" type="ORF">A4V09_15375</name>
</gene>
<protein>
    <recommendedName>
        <fullName evidence="1">Transglutaminase-like domain-containing protein</fullName>
    </recommendedName>
</protein>
<dbReference type="InterPro" id="IPR052901">
    <property type="entry name" value="Bact_TGase-like"/>
</dbReference>
<keyword evidence="3" id="KW-1185">Reference proteome</keyword>
<dbReference type="InterPro" id="IPR038765">
    <property type="entry name" value="Papain-like_cys_pep_sf"/>
</dbReference>
<accession>A0A1C7IBR0</accession>
<feature type="domain" description="Transglutaminase-like" evidence="1">
    <location>
        <begin position="5"/>
        <end position="77"/>
    </location>
</feature>
<dbReference type="KEGG" id="byl:A4V09_15375"/>
<dbReference type="OrthoDB" id="9804872at2"/>
<dbReference type="Pfam" id="PF01841">
    <property type="entry name" value="Transglut_core"/>
    <property type="match status" value="1"/>
</dbReference>
<evidence type="ECO:0000313" key="2">
    <source>
        <dbReference type="EMBL" id="ANU77015.1"/>
    </source>
</evidence>
<dbReference type="AlphaFoldDB" id="A0A1C7IBR0"/>
<name>A0A1C7IBR0_9FIRM</name>
<reference evidence="2" key="1">
    <citation type="submission" date="2017-04" db="EMBL/GenBank/DDBJ databases">
        <title>Complete Genome Sequences of Twelve Strains of a Stable Defined Moderately Diverse Mouse Microbiota 2 (sDMDMm2).</title>
        <authorList>
            <person name="Uchimura Y."/>
            <person name="Wyss M."/>
            <person name="Brugiroux S."/>
            <person name="Limenitakis J.P."/>
            <person name="Stecher B."/>
            <person name="McCoy K.D."/>
            <person name="Macpherson A.J."/>
        </authorList>
    </citation>
    <scope>NUCLEOTIDE SEQUENCE</scope>
    <source>
        <strain evidence="2">YL58</strain>
    </source>
</reference>
<dbReference type="SMART" id="SM00460">
    <property type="entry name" value="TGc"/>
    <property type="match status" value="1"/>
</dbReference>